<accession>A0A0Q3P9Z3</accession>
<dbReference type="CDD" id="cd00093">
    <property type="entry name" value="HTH_XRE"/>
    <property type="match status" value="1"/>
</dbReference>
<evidence type="ECO:0000313" key="3">
    <source>
        <dbReference type="Proteomes" id="UP000051682"/>
    </source>
</evidence>
<dbReference type="EMBL" id="LLYZ01000004">
    <property type="protein sequence ID" value="KQK26414.1"/>
    <property type="molecule type" value="Genomic_DNA"/>
</dbReference>
<evidence type="ECO:0000313" key="2">
    <source>
        <dbReference type="EMBL" id="KQK26414.1"/>
    </source>
</evidence>
<gene>
    <name evidence="2" type="ORF">AR438_06495</name>
</gene>
<dbReference type="OrthoDB" id="4762426at2"/>
<organism evidence="2 3">
    <name type="scientific">Chryseobacterium aquaticum</name>
    <dbReference type="NCBI Taxonomy" id="452084"/>
    <lineage>
        <taxon>Bacteria</taxon>
        <taxon>Pseudomonadati</taxon>
        <taxon>Bacteroidota</taxon>
        <taxon>Flavobacteriia</taxon>
        <taxon>Flavobacteriales</taxon>
        <taxon>Weeksellaceae</taxon>
        <taxon>Chryseobacterium group</taxon>
        <taxon>Chryseobacterium</taxon>
    </lineage>
</organism>
<dbReference type="Proteomes" id="UP000051682">
    <property type="component" value="Unassembled WGS sequence"/>
</dbReference>
<dbReference type="GO" id="GO:0003677">
    <property type="term" value="F:DNA binding"/>
    <property type="evidence" value="ECO:0007669"/>
    <property type="project" value="InterPro"/>
</dbReference>
<proteinExistence type="predicted"/>
<sequence length="108" mass="12329">MKKSFGEFIRELRENEGLPLRKVAAFVDIDASTLSKIERGERTASKEIIPLLAKILIVSEYELLLILLSDTVAESLIYENNSSEILKLAEEKIKYLKSKNYQQGKLEL</sequence>
<comment type="caution">
    <text evidence="2">The sequence shown here is derived from an EMBL/GenBank/DDBJ whole genome shotgun (WGS) entry which is preliminary data.</text>
</comment>
<dbReference type="AlphaFoldDB" id="A0A0Q3P9Z3"/>
<dbReference type="SMART" id="SM00530">
    <property type="entry name" value="HTH_XRE"/>
    <property type="match status" value="1"/>
</dbReference>
<name>A0A0Q3P9Z3_9FLAO</name>
<protein>
    <submittedName>
        <fullName evidence="2">XRE family transcriptional regulator</fullName>
    </submittedName>
</protein>
<dbReference type="Pfam" id="PF01381">
    <property type="entry name" value="HTH_3"/>
    <property type="match status" value="1"/>
</dbReference>
<dbReference type="STRING" id="452084.AR438_06495"/>
<dbReference type="Gene3D" id="1.10.260.40">
    <property type="entry name" value="lambda repressor-like DNA-binding domains"/>
    <property type="match status" value="1"/>
</dbReference>
<dbReference type="RefSeq" id="WP_056013343.1">
    <property type="nucleotide sequence ID" value="NZ_LLYZ01000004.1"/>
</dbReference>
<keyword evidence="3" id="KW-1185">Reference proteome</keyword>
<reference evidence="2 3" key="1">
    <citation type="submission" date="2015-10" db="EMBL/GenBank/DDBJ databases">
        <title>Chryseobacterium aquaticum genome.</title>
        <authorList>
            <person name="Newman J.D."/>
            <person name="Ferguson M.B."/>
            <person name="Miller J.R."/>
        </authorList>
    </citation>
    <scope>NUCLEOTIDE SEQUENCE [LARGE SCALE GENOMIC DNA]</scope>
    <source>
        <strain evidence="2 3">KCTC 12483</strain>
    </source>
</reference>
<evidence type="ECO:0000259" key="1">
    <source>
        <dbReference type="PROSITE" id="PS50943"/>
    </source>
</evidence>
<dbReference type="InterPro" id="IPR010982">
    <property type="entry name" value="Lambda_DNA-bd_dom_sf"/>
</dbReference>
<dbReference type="InterPro" id="IPR001387">
    <property type="entry name" value="Cro/C1-type_HTH"/>
</dbReference>
<dbReference type="PROSITE" id="PS50943">
    <property type="entry name" value="HTH_CROC1"/>
    <property type="match status" value="1"/>
</dbReference>
<dbReference type="SUPFAM" id="SSF47413">
    <property type="entry name" value="lambda repressor-like DNA-binding domains"/>
    <property type="match status" value="1"/>
</dbReference>
<feature type="domain" description="HTH cro/C1-type" evidence="1">
    <location>
        <begin position="9"/>
        <end position="63"/>
    </location>
</feature>